<dbReference type="KEGG" id="tdu:QJT80_13810"/>
<feature type="chain" id="PRO_5041709721" evidence="1">
    <location>
        <begin position="24"/>
        <end position="284"/>
    </location>
</feature>
<gene>
    <name evidence="2" type="ORF">QJT80_13810</name>
</gene>
<reference evidence="2" key="2">
    <citation type="submission" date="2023-04" db="EMBL/GenBank/DDBJ databases">
        <authorList>
            <person name="Beletskiy A.V."/>
            <person name="Mardanov A.V."/>
            <person name="Ravin N.V."/>
        </authorList>
    </citation>
    <scope>NUCLEOTIDE SEQUENCE</scope>
    <source>
        <strain evidence="2">GKL-01</strain>
    </source>
</reference>
<organism evidence="2">
    <name type="scientific">Candidatus Thiocaldithrix dubininis</name>
    <dbReference type="NCBI Taxonomy" id="3080823"/>
    <lineage>
        <taxon>Bacteria</taxon>
        <taxon>Pseudomonadati</taxon>
        <taxon>Pseudomonadota</taxon>
        <taxon>Gammaproteobacteria</taxon>
        <taxon>Thiotrichales</taxon>
        <taxon>Thiotrichaceae</taxon>
        <taxon>Candidatus Thiocaldithrix</taxon>
    </lineage>
</organism>
<feature type="signal peptide" evidence="1">
    <location>
        <begin position="1"/>
        <end position="23"/>
    </location>
</feature>
<dbReference type="EMBL" id="CP124755">
    <property type="protein sequence ID" value="WGZ90546.1"/>
    <property type="molecule type" value="Genomic_DNA"/>
</dbReference>
<evidence type="ECO:0000256" key="1">
    <source>
        <dbReference type="SAM" id="SignalP"/>
    </source>
</evidence>
<name>A0AA95H4B4_9GAMM</name>
<reference evidence="2" key="1">
    <citation type="journal article" date="2023" name="Int. J. Mol. Sci.">
        <title>Metagenomics Revealed a New Genus 'Candidatus Thiocaldithrix dubininis' gen. nov., sp. nov. and a New Species 'Candidatus Thiothrix putei' sp. nov. in the Family Thiotrichaceae, Some Members of Which Have Traits of Both Na+- and H+-Motive Energetics.</title>
        <authorList>
            <person name="Ravin N.V."/>
            <person name="Muntyan M.S."/>
            <person name="Smolyakov D.D."/>
            <person name="Rudenko T.S."/>
            <person name="Beletsky A.V."/>
            <person name="Mardanov A.V."/>
            <person name="Grabovich M.Y."/>
        </authorList>
    </citation>
    <scope>NUCLEOTIDE SEQUENCE</scope>
    <source>
        <strain evidence="2">GKL-01</strain>
    </source>
</reference>
<dbReference type="AlphaFoldDB" id="A0AA95H4B4"/>
<proteinExistence type="predicted"/>
<protein>
    <submittedName>
        <fullName evidence="2">Uncharacterized protein</fullName>
    </submittedName>
</protein>
<keyword evidence="1" id="KW-0732">Signal</keyword>
<evidence type="ECO:0000313" key="2">
    <source>
        <dbReference type="EMBL" id="WGZ90546.1"/>
    </source>
</evidence>
<accession>A0AA95H4B4</accession>
<dbReference type="Proteomes" id="UP001300672">
    <property type="component" value="Chromosome"/>
</dbReference>
<sequence>MKRSTLGLGISLSLLTIMGSTNLALSNSAVPQTPLPSVSLKPVVTPSEYNLALSARLPFQLADNQITWEINSLDPSLVKPHRLQGQHAYLQLPTGLYQVSLQIGNYHAQQQVQVTQQQGSAPIVFQPNIGYLRAQSDMARDWQLLADNKPEPIMMEAASNHFNRLLVEGEYAIYSNSGGQNVIKRIRVETGKTTYVDQASKDAKVNLVATLQDAPAMRFMHWSVYRVENGDRQEIASTTRHSSTIVVPPGQYEAVARLDGVERKRIFRAQPDTSNDVVLALDRS</sequence>